<name>A0A6C2UNP0_9BACT</name>
<dbReference type="SMART" id="SM00450">
    <property type="entry name" value="RHOD"/>
    <property type="match status" value="1"/>
</dbReference>
<dbReference type="SUPFAM" id="SSF52821">
    <property type="entry name" value="Rhodanese/Cell cycle control phosphatase"/>
    <property type="match status" value="1"/>
</dbReference>
<dbReference type="InterPro" id="IPR001763">
    <property type="entry name" value="Rhodanese-like_dom"/>
</dbReference>
<dbReference type="InterPro" id="IPR052367">
    <property type="entry name" value="Thiosulfate_ST/Rhodanese-like"/>
</dbReference>
<dbReference type="RefSeq" id="WP_222846331.1">
    <property type="nucleotide sequence ID" value="NZ_CAAHFH010000002.1"/>
</dbReference>
<evidence type="ECO:0000259" key="1">
    <source>
        <dbReference type="PROSITE" id="PS50206"/>
    </source>
</evidence>
<sequence>MKTPLKLGLAAITMGILANLLFGGGADKDADVPALIKSGALVIDTRTAGEFAGGHIDGALNIPYDIIAGAIGQQKTDKSKAIIVYCHSGARSASAKRTLNKAGYTNVVNAGSLHRMRKLLAK</sequence>
<keyword evidence="2" id="KW-0808">Transferase</keyword>
<organism evidence="2 3">
    <name type="scientific">Pontiella sulfatireligans</name>
    <dbReference type="NCBI Taxonomy" id="2750658"/>
    <lineage>
        <taxon>Bacteria</taxon>
        <taxon>Pseudomonadati</taxon>
        <taxon>Kiritimatiellota</taxon>
        <taxon>Kiritimatiellia</taxon>
        <taxon>Kiritimatiellales</taxon>
        <taxon>Pontiellaceae</taxon>
        <taxon>Pontiella</taxon>
    </lineage>
</organism>
<dbReference type="PANTHER" id="PTHR45431:SF3">
    <property type="entry name" value="RHODANESE-LIKE DOMAIN-CONTAINING PROTEIN 15, CHLOROPLASTIC"/>
    <property type="match status" value="1"/>
</dbReference>
<reference evidence="2 3" key="1">
    <citation type="submission" date="2019-04" db="EMBL/GenBank/DDBJ databases">
        <authorList>
            <person name="Van Vliet M D."/>
        </authorList>
    </citation>
    <scope>NUCLEOTIDE SEQUENCE [LARGE SCALE GENOMIC DNA]</scope>
    <source>
        <strain evidence="2 3">F21</strain>
    </source>
</reference>
<dbReference type="Pfam" id="PF00581">
    <property type="entry name" value="Rhodanese"/>
    <property type="match status" value="1"/>
</dbReference>
<proteinExistence type="predicted"/>
<gene>
    <name evidence="2" type="primary">pspE</name>
    <name evidence="2" type="ORF">SCARR_03001</name>
</gene>
<dbReference type="PROSITE" id="PS50206">
    <property type="entry name" value="RHODANESE_3"/>
    <property type="match status" value="1"/>
</dbReference>
<dbReference type="Proteomes" id="UP000346198">
    <property type="component" value="Unassembled WGS sequence"/>
</dbReference>
<protein>
    <submittedName>
        <fullName evidence="2">Thiosulfate sulfurtransferase PspE</fullName>
    </submittedName>
</protein>
<dbReference type="AlphaFoldDB" id="A0A6C2UNP0"/>
<dbReference type="Gene3D" id="3.40.250.10">
    <property type="entry name" value="Rhodanese-like domain"/>
    <property type="match status" value="1"/>
</dbReference>
<dbReference type="InterPro" id="IPR036873">
    <property type="entry name" value="Rhodanese-like_dom_sf"/>
</dbReference>
<dbReference type="CDD" id="cd00158">
    <property type="entry name" value="RHOD"/>
    <property type="match status" value="1"/>
</dbReference>
<accession>A0A6C2UNP0</accession>
<dbReference type="PANTHER" id="PTHR45431">
    <property type="entry name" value="RHODANESE-LIKE DOMAIN-CONTAINING PROTEIN 15, CHLOROPLASTIC"/>
    <property type="match status" value="1"/>
</dbReference>
<dbReference type="GO" id="GO:0016740">
    <property type="term" value="F:transferase activity"/>
    <property type="evidence" value="ECO:0007669"/>
    <property type="project" value="UniProtKB-KW"/>
</dbReference>
<evidence type="ECO:0000313" key="3">
    <source>
        <dbReference type="Proteomes" id="UP000346198"/>
    </source>
</evidence>
<keyword evidence="3" id="KW-1185">Reference proteome</keyword>
<feature type="domain" description="Rhodanese" evidence="1">
    <location>
        <begin position="36"/>
        <end position="121"/>
    </location>
</feature>
<dbReference type="EMBL" id="CAAHFH010000002">
    <property type="protein sequence ID" value="VGO20934.1"/>
    <property type="molecule type" value="Genomic_DNA"/>
</dbReference>
<evidence type="ECO:0000313" key="2">
    <source>
        <dbReference type="EMBL" id="VGO20934.1"/>
    </source>
</evidence>